<proteinExistence type="predicted"/>
<accession>A0A7W6J8H2</accession>
<keyword evidence="1" id="KW-1133">Transmembrane helix</keyword>
<dbReference type="AlphaFoldDB" id="A0A7W6J8H2"/>
<keyword evidence="1" id="KW-0472">Membrane</keyword>
<reference evidence="2 3" key="1">
    <citation type="submission" date="2020-08" db="EMBL/GenBank/DDBJ databases">
        <title>Genomic Encyclopedia of Type Strains, Phase IV (KMG-IV): sequencing the most valuable type-strain genomes for metagenomic binning, comparative biology and taxonomic classification.</title>
        <authorList>
            <person name="Goeker M."/>
        </authorList>
    </citation>
    <scope>NUCLEOTIDE SEQUENCE [LARGE SCALE GENOMIC DNA]</scope>
    <source>
        <strain evidence="2 3">DSM 29853</strain>
    </source>
</reference>
<dbReference type="EMBL" id="JACIEZ010000011">
    <property type="protein sequence ID" value="MBB4066746.1"/>
    <property type="molecule type" value="Genomic_DNA"/>
</dbReference>
<name>A0A7W6J8H2_9HYPH</name>
<comment type="caution">
    <text evidence="2">The sequence shown here is derived from an EMBL/GenBank/DDBJ whole genome shotgun (WGS) entry which is preliminary data.</text>
</comment>
<sequence>MADEVANPVRLAELPEETRLFLAEMRGEDLQTLKDGLRLVIAIRTVGTFMKWMIVGTVGLFVGFVMVWENILKFLAFFGPHK</sequence>
<feature type="transmembrane region" description="Helical" evidence="1">
    <location>
        <begin position="49"/>
        <end position="68"/>
    </location>
</feature>
<evidence type="ECO:0000256" key="1">
    <source>
        <dbReference type="SAM" id="Phobius"/>
    </source>
</evidence>
<organism evidence="2 3">
    <name type="scientific">Gellertiella hungarica</name>
    <dbReference type="NCBI Taxonomy" id="1572859"/>
    <lineage>
        <taxon>Bacteria</taxon>
        <taxon>Pseudomonadati</taxon>
        <taxon>Pseudomonadota</taxon>
        <taxon>Alphaproteobacteria</taxon>
        <taxon>Hyphomicrobiales</taxon>
        <taxon>Rhizobiaceae</taxon>
        <taxon>Gellertiella</taxon>
    </lineage>
</organism>
<protein>
    <submittedName>
        <fullName evidence="2">Uncharacterized protein</fullName>
    </submittedName>
</protein>
<dbReference type="RefSeq" id="WP_246365931.1">
    <property type="nucleotide sequence ID" value="NZ_JACIEZ010000011.1"/>
</dbReference>
<evidence type="ECO:0000313" key="2">
    <source>
        <dbReference type="EMBL" id="MBB4066746.1"/>
    </source>
</evidence>
<keyword evidence="3" id="KW-1185">Reference proteome</keyword>
<keyword evidence="1" id="KW-0812">Transmembrane</keyword>
<gene>
    <name evidence="2" type="ORF">GGR23_003964</name>
</gene>
<evidence type="ECO:0000313" key="3">
    <source>
        <dbReference type="Proteomes" id="UP000528286"/>
    </source>
</evidence>
<dbReference type="Proteomes" id="UP000528286">
    <property type="component" value="Unassembled WGS sequence"/>
</dbReference>